<evidence type="ECO:0000313" key="11">
    <source>
        <dbReference type="Proteomes" id="UP001153321"/>
    </source>
</evidence>
<protein>
    <recommendedName>
        <fullName evidence="9">Protein kinase domain-containing protein</fullName>
    </recommendedName>
</protein>
<evidence type="ECO:0000256" key="8">
    <source>
        <dbReference type="SAM" id="MobiDB-lite"/>
    </source>
</evidence>
<dbReference type="Proteomes" id="UP001153321">
    <property type="component" value="Chromosome 22"/>
</dbReference>
<proteinExistence type="predicted"/>
<name>A0A9P0I740_SPOLI</name>
<evidence type="ECO:0000256" key="7">
    <source>
        <dbReference type="SAM" id="Coils"/>
    </source>
</evidence>
<evidence type="ECO:0000256" key="5">
    <source>
        <dbReference type="ARBA" id="ARBA00048679"/>
    </source>
</evidence>
<dbReference type="SMART" id="SM00220">
    <property type="entry name" value="S_TKc"/>
    <property type="match status" value="1"/>
</dbReference>
<dbReference type="GO" id="GO:0005856">
    <property type="term" value="C:cytoskeleton"/>
    <property type="evidence" value="ECO:0007669"/>
    <property type="project" value="TreeGrafter"/>
</dbReference>
<keyword evidence="7" id="KW-0175">Coiled coil</keyword>
<feature type="coiled-coil region" evidence="7">
    <location>
        <begin position="628"/>
        <end position="785"/>
    </location>
</feature>
<dbReference type="EMBL" id="LR824553">
    <property type="protein sequence ID" value="CAH1641168.1"/>
    <property type="molecule type" value="Genomic_DNA"/>
</dbReference>
<dbReference type="InterPro" id="IPR017441">
    <property type="entry name" value="Protein_kinase_ATP_BS"/>
</dbReference>
<feature type="compositionally biased region" description="Polar residues" evidence="8">
    <location>
        <begin position="528"/>
        <end position="537"/>
    </location>
</feature>
<evidence type="ECO:0000313" key="10">
    <source>
        <dbReference type="EMBL" id="CAH1641168.1"/>
    </source>
</evidence>
<dbReference type="GO" id="GO:0005524">
    <property type="term" value="F:ATP binding"/>
    <property type="evidence" value="ECO:0007669"/>
    <property type="project" value="UniProtKB-UniRule"/>
</dbReference>
<dbReference type="AlphaFoldDB" id="A0A9P0I740"/>
<feature type="binding site" evidence="6">
    <location>
        <position position="116"/>
    </location>
    <ligand>
        <name>ATP</name>
        <dbReference type="ChEBI" id="CHEBI:30616"/>
    </ligand>
</feature>
<dbReference type="InterPro" id="IPR008271">
    <property type="entry name" value="Ser/Thr_kinase_AS"/>
</dbReference>
<dbReference type="PROSITE" id="PS00108">
    <property type="entry name" value="PROTEIN_KINASE_ST"/>
    <property type="match status" value="1"/>
</dbReference>
<evidence type="ECO:0000256" key="6">
    <source>
        <dbReference type="PROSITE-ProRule" id="PRU10141"/>
    </source>
</evidence>
<gene>
    <name evidence="10" type="ORF">SPLIT_LOCUS6524</name>
</gene>
<dbReference type="GO" id="GO:0004674">
    <property type="term" value="F:protein serine/threonine kinase activity"/>
    <property type="evidence" value="ECO:0007669"/>
    <property type="project" value="UniProtKB-EC"/>
</dbReference>
<comment type="catalytic activity">
    <reaction evidence="5">
        <text>L-seryl-[protein] + ATP = O-phospho-L-seryl-[protein] + ADP + H(+)</text>
        <dbReference type="Rhea" id="RHEA:17989"/>
        <dbReference type="Rhea" id="RHEA-COMP:9863"/>
        <dbReference type="Rhea" id="RHEA-COMP:11604"/>
        <dbReference type="ChEBI" id="CHEBI:15378"/>
        <dbReference type="ChEBI" id="CHEBI:29999"/>
        <dbReference type="ChEBI" id="CHEBI:30616"/>
        <dbReference type="ChEBI" id="CHEBI:83421"/>
        <dbReference type="ChEBI" id="CHEBI:456216"/>
        <dbReference type="EC" id="2.7.11.1"/>
    </reaction>
</comment>
<comment type="catalytic activity">
    <reaction evidence="4">
        <text>L-threonyl-[protein] + ATP = O-phospho-L-threonyl-[protein] + ADP + H(+)</text>
        <dbReference type="Rhea" id="RHEA:46608"/>
        <dbReference type="Rhea" id="RHEA-COMP:11060"/>
        <dbReference type="Rhea" id="RHEA-COMP:11605"/>
        <dbReference type="ChEBI" id="CHEBI:15378"/>
        <dbReference type="ChEBI" id="CHEBI:30013"/>
        <dbReference type="ChEBI" id="CHEBI:30616"/>
        <dbReference type="ChEBI" id="CHEBI:61977"/>
        <dbReference type="ChEBI" id="CHEBI:456216"/>
        <dbReference type="EC" id="2.7.11.1"/>
    </reaction>
</comment>
<reference evidence="10" key="1">
    <citation type="submission" date="2022-02" db="EMBL/GenBank/DDBJ databases">
        <authorList>
            <person name="King R."/>
        </authorList>
    </citation>
    <scope>NUCLEOTIDE SEQUENCE</scope>
</reference>
<dbReference type="InterPro" id="IPR011009">
    <property type="entry name" value="Kinase-like_dom_sf"/>
</dbReference>
<organism evidence="10 11">
    <name type="scientific">Spodoptera littoralis</name>
    <name type="common">Egyptian cotton leafworm</name>
    <dbReference type="NCBI Taxonomy" id="7109"/>
    <lineage>
        <taxon>Eukaryota</taxon>
        <taxon>Metazoa</taxon>
        <taxon>Ecdysozoa</taxon>
        <taxon>Arthropoda</taxon>
        <taxon>Hexapoda</taxon>
        <taxon>Insecta</taxon>
        <taxon>Pterygota</taxon>
        <taxon>Neoptera</taxon>
        <taxon>Endopterygota</taxon>
        <taxon>Lepidoptera</taxon>
        <taxon>Glossata</taxon>
        <taxon>Ditrysia</taxon>
        <taxon>Noctuoidea</taxon>
        <taxon>Noctuidae</taxon>
        <taxon>Amphipyrinae</taxon>
        <taxon>Spodoptera</taxon>
    </lineage>
</organism>
<feature type="region of interest" description="Disordered" evidence="8">
    <location>
        <begin position="793"/>
        <end position="828"/>
    </location>
</feature>
<dbReference type="Pfam" id="PF00069">
    <property type="entry name" value="Pkinase"/>
    <property type="match status" value="1"/>
</dbReference>
<evidence type="ECO:0000256" key="4">
    <source>
        <dbReference type="ARBA" id="ARBA00047899"/>
    </source>
</evidence>
<sequence length="1128" mass="125975">MEPSKEAIAVRITRINRLILGKVTGGSNRFSRKTIDREALLDALTVLYDECNDDPVKKSDDLVKAFLDKYRSTLAELRRTRVCISDFDMLQTIGRGHFGEVHMVREKQTSDVYAMKTLRKEQSRKRADEERDVLATATGPWIPKLQYAFQDSSNLYLVMELCCGGDLAGLMARRAHPLPERDAAFYIAEIAHALKALHGMGYVHRDVKPHNILLDRCGHVKLGDFGSSARLSEGGCAGVAVGTADYMAPELLAAADCAAHAVCLQYCARLVTTAISSCDYWSLGVIAFELVTLRRPFSTGEEDSIAEILSNIQKYERDSSPQLPWAPPPSGPSREWRGLVAGLLRVLPSKRYSYLDTLQHAALAHMPAHNIRDQAPPWVPCVRGAEDASYFSAPARAPPPPSAAPFRTRPPFAGQLPFVGYSFVAPEENEDHSGGFNASHDCTAIDLATFKSAEKLAAMRSREIASLQTKLAEAEALAGATAERIRHEAEAEAERQRVRLQAEITALSLQNKRLERQVEVEREERMSLQRSNQQLSAAATERGNTELRGARAAAAALQAERDVLHEQLQRLEARVQQLQADCQRAAADADTARAQQQHYKDSIAKERAIRRQTLSGGEAESREAAARIATAEANAAKELRARQAMEAKLEKMEHENRRLRDDLDEANRNLAETQERLCEKQRMASTSSEQMQELQVQLAQERVRASTLLAQVQELERGVEESVRRESALEEQCARTEARLTERLRDADTRAAAALRDDARHREKVNTLEQLVRQLEREVSALEKRSCTACAAAASSSAQPESERGHHAPGHRGDARRDAHSDTESVGDAQAQAQLSLLKEQLEKAEAQLQARAEEIATLRQEARAANLARWRKEREYNELSVETKSTARDLKRAEERLTNAIEARKTAEQKAGELATELAKLRPEHELATKDAERLKMQLDKLTKAHEVVQAEVDRSRNDIRKLKSELQYSERRRLHAEEQEELSARERAQLRDELQGLRGHNEELAQNNKALQEACGMLEEQLTDLEKLADIHEIKNKDLETQLSGVRSELESCRARLGAAEAAASERGAAADRAASLHSEARDQARTAHSELQLLRVYTARCPFTSHILSISTQFKIPKIDTYDQQ</sequence>
<dbReference type="GO" id="GO:0005737">
    <property type="term" value="C:cytoplasm"/>
    <property type="evidence" value="ECO:0007669"/>
    <property type="project" value="TreeGrafter"/>
</dbReference>
<feature type="domain" description="Protein kinase" evidence="9">
    <location>
        <begin position="87"/>
        <end position="363"/>
    </location>
</feature>
<evidence type="ECO:0000256" key="3">
    <source>
        <dbReference type="ARBA" id="ARBA00022840"/>
    </source>
</evidence>
<dbReference type="GO" id="GO:0031032">
    <property type="term" value="P:actomyosin structure organization"/>
    <property type="evidence" value="ECO:0007669"/>
    <property type="project" value="TreeGrafter"/>
</dbReference>
<dbReference type="PANTHER" id="PTHR22988">
    <property type="entry name" value="MYOTONIC DYSTROPHY S/T KINASE-RELATED"/>
    <property type="match status" value="1"/>
</dbReference>
<keyword evidence="11" id="KW-1185">Reference proteome</keyword>
<keyword evidence="3 6" id="KW-0067">ATP-binding</keyword>
<keyword evidence="1" id="KW-0597">Phosphoprotein</keyword>
<dbReference type="PROSITE" id="PS00107">
    <property type="entry name" value="PROTEIN_KINASE_ATP"/>
    <property type="match status" value="1"/>
</dbReference>
<dbReference type="PANTHER" id="PTHR22988:SF71">
    <property type="entry name" value="CITRON RHO-INTERACTING KINASE"/>
    <property type="match status" value="1"/>
</dbReference>
<feature type="compositionally biased region" description="Basic and acidic residues" evidence="8">
    <location>
        <begin position="801"/>
        <end position="823"/>
    </location>
</feature>
<feature type="coiled-coil region" evidence="7">
    <location>
        <begin position="828"/>
        <end position="1058"/>
    </location>
</feature>
<dbReference type="SUPFAM" id="SSF56112">
    <property type="entry name" value="Protein kinase-like (PK-like)"/>
    <property type="match status" value="1"/>
</dbReference>
<evidence type="ECO:0000259" key="9">
    <source>
        <dbReference type="PROSITE" id="PS50011"/>
    </source>
</evidence>
<evidence type="ECO:0000256" key="2">
    <source>
        <dbReference type="ARBA" id="ARBA00022741"/>
    </source>
</evidence>
<accession>A0A9P0I740</accession>
<dbReference type="InterPro" id="IPR050839">
    <property type="entry name" value="Rho-assoc_Ser/Thr_Kinase"/>
</dbReference>
<dbReference type="Gene3D" id="3.30.200.20">
    <property type="entry name" value="Phosphorylase Kinase, domain 1"/>
    <property type="match status" value="1"/>
</dbReference>
<dbReference type="InterPro" id="IPR000719">
    <property type="entry name" value="Prot_kinase_dom"/>
</dbReference>
<evidence type="ECO:0000256" key="1">
    <source>
        <dbReference type="ARBA" id="ARBA00022553"/>
    </source>
</evidence>
<dbReference type="PROSITE" id="PS50011">
    <property type="entry name" value="PROTEIN_KINASE_DOM"/>
    <property type="match status" value="1"/>
</dbReference>
<keyword evidence="2 6" id="KW-0547">Nucleotide-binding</keyword>
<dbReference type="Gene3D" id="1.10.510.10">
    <property type="entry name" value="Transferase(Phosphotransferase) domain 1"/>
    <property type="match status" value="1"/>
</dbReference>
<feature type="region of interest" description="Disordered" evidence="8">
    <location>
        <begin position="524"/>
        <end position="546"/>
    </location>
</feature>